<evidence type="ECO:0000256" key="1">
    <source>
        <dbReference type="ARBA" id="ARBA00022723"/>
    </source>
</evidence>
<dbReference type="PANTHER" id="PTHR32166">
    <property type="entry name" value="OSJNBA0013A04.12 PROTEIN"/>
    <property type="match status" value="1"/>
</dbReference>
<evidence type="ECO:0000256" key="4">
    <source>
        <dbReference type="PROSITE-ProRule" id="PRU00027"/>
    </source>
</evidence>
<dbReference type="GO" id="GO:0008270">
    <property type="term" value="F:zinc ion binding"/>
    <property type="evidence" value="ECO:0007669"/>
    <property type="project" value="UniProtKB-KW"/>
</dbReference>
<organism evidence="7 8">
    <name type="scientific">Dendrobium chrysotoxum</name>
    <name type="common">Orchid</name>
    <dbReference type="NCBI Taxonomy" id="161865"/>
    <lineage>
        <taxon>Eukaryota</taxon>
        <taxon>Viridiplantae</taxon>
        <taxon>Streptophyta</taxon>
        <taxon>Embryophyta</taxon>
        <taxon>Tracheophyta</taxon>
        <taxon>Spermatophyta</taxon>
        <taxon>Magnoliopsida</taxon>
        <taxon>Liliopsida</taxon>
        <taxon>Asparagales</taxon>
        <taxon>Orchidaceae</taxon>
        <taxon>Epidendroideae</taxon>
        <taxon>Malaxideae</taxon>
        <taxon>Dendrobiinae</taxon>
        <taxon>Dendrobium</taxon>
    </lineage>
</organism>
<dbReference type="Pfam" id="PF12937">
    <property type="entry name" value="F-box-like"/>
    <property type="match status" value="1"/>
</dbReference>
<dbReference type="PANTHER" id="PTHR32166:SF122">
    <property type="entry name" value="OS09G0499600 PROTEIN"/>
    <property type="match status" value="1"/>
</dbReference>
<dbReference type="InterPro" id="IPR007021">
    <property type="entry name" value="DUF659"/>
</dbReference>
<dbReference type="SUPFAM" id="SSF53098">
    <property type="entry name" value="Ribonuclease H-like"/>
    <property type="match status" value="1"/>
</dbReference>
<feature type="region of interest" description="Disordered" evidence="5">
    <location>
        <begin position="220"/>
        <end position="243"/>
    </location>
</feature>
<name>A0AAV7H5J8_DENCH</name>
<dbReference type="Proteomes" id="UP000775213">
    <property type="component" value="Unassembled WGS sequence"/>
</dbReference>
<dbReference type="SMART" id="SM00256">
    <property type="entry name" value="FBOX"/>
    <property type="match status" value="1"/>
</dbReference>
<keyword evidence="2 4" id="KW-0863">Zinc-finger</keyword>
<evidence type="ECO:0000256" key="2">
    <source>
        <dbReference type="ARBA" id="ARBA00022771"/>
    </source>
</evidence>
<sequence>MNANFSDLGASDLLRSILELLSPADLARAACVCRLWRELASDRELVERAFRKPWKVRRVLGSPSSTGFWRYTGLDRFAISHCLVRGDTVAGLAVKYSVQSLDTGGDKTQCCSSVTGNMVRGKEKTNTSLRRDPSWKYSVQVDVGGGEKTYVYLKCNFCDKVVKGGVTRMNEHLSGSHKNVVPSANVPDKVKEEIIAYMKKSTTAKHLQYEQFDERVKQGSYFRSESGKGSSSTIHNRGVRGPMDQYMINPGEDRGEAQMMHAAGTREGRRQAPSMYELRTWILKEELQNTEQSIDEIKRTWTETGVTIMSDGWSDMKSRSLINILVNNPYGTVFLRSVEVSDQVKNAEFIFNLLDGVVEELGEQLVVQVVTDNASAYKVAGHMLMEKRKHLYWTPCAAHCIDLILEALGDLPQHKSALSRAKKITKFIYNHSWVLALMRKFSKKEIIRPATTRCERNWSTYSQVQTKRRNRLSILRMNSLVYIMHNKRLRDRRMRNKGLKDDEDPLVCDDVASDNEWFIDDETDLPLSDLQLEDLSVDVLRGEADQVIEIKRLNNMMSEHGIYSRERLLIPISDPELLHNSTCFIELDDHAKREVAVLYLEGSPNGISVLPSGGFTTQRGSRKLIDSVKRSLQVDDDTAAYYLSISNGDPRIAIRQFSEDLKWEQQGGRNW</sequence>
<dbReference type="InterPro" id="IPR001810">
    <property type="entry name" value="F-box_dom"/>
</dbReference>
<feature type="domain" description="BED-type" evidence="6">
    <location>
        <begin position="129"/>
        <end position="184"/>
    </location>
</feature>
<dbReference type="InterPro" id="IPR012337">
    <property type="entry name" value="RNaseH-like_sf"/>
</dbReference>
<accession>A0AAV7H5J8</accession>
<keyword evidence="1" id="KW-0479">Metal-binding</keyword>
<feature type="compositionally biased region" description="Polar residues" evidence="5">
    <location>
        <begin position="221"/>
        <end position="235"/>
    </location>
</feature>
<evidence type="ECO:0000256" key="3">
    <source>
        <dbReference type="ARBA" id="ARBA00022833"/>
    </source>
</evidence>
<evidence type="ECO:0000259" key="6">
    <source>
        <dbReference type="PROSITE" id="PS50808"/>
    </source>
</evidence>
<dbReference type="EMBL" id="JAGFBR010000007">
    <property type="protein sequence ID" value="KAH0464371.1"/>
    <property type="molecule type" value="Genomic_DNA"/>
</dbReference>
<evidence type="ECO:0000256" key="5">
    <source>
        <dbReference type="SAM" id="MobiDB-lite"/>
    </source>
</evidence>
<protein>
    <recommendedName>
        <fullName evidence="6">BED-type domain-containing protein</fullName>
    </recommendedName>
</protein>
<evidence type="ECO:0000313" key="8">
    <source>
        <dbReference type="Proteomes" id="UP000775213"/>
    </source>
</evidence>
<dbReference type="SUPFAM" id="SSF81383">
    <property type="entry name" value="F-box domain"/>
    <property type="match status" value="1"/>
</dbReference>
<keyword evidence="3" id="KW-0862">Zinc</keyword>
<comment type="caution">
    <text evidence="7">The sequence shown here is derived from an EMBL/GenBank/DDBJ whole genome shotgun (WGS) entry which is preliminary data.</text>
</comment>
<gene>
    <name evidence="7" type="ORF">IEQ34_007157</name>
</gene>
<keyword evidence="8" id="KW-1185">Reference proteome</keyword>
<dbReference type="Gene3D" id="1.20.1280.50">
    <property type="match status" value="1"/>
</dbReference>
<reference evidence="7 8" key="1">
    <citation type="journal article" date="2021" name="Hortic Res">
        <title>Chromosome-scale assembly of the Dendrobium chrysotoxum genome enhances the understanding of orchid evolution.</title>
        <authorList>
            <person name="Zhang Y."/>
            <person name="Zhang G.Q."/>
            <person name="Zhang D."/>
            <person name="Liu X.D."/>
            <person name="Xu X.Y."/>
            <person name="Sun W.H."/>
            <person name="Yu X."/>
            <person name="Zhu X."/>
            <person name="Wang Z.W."/>
            <person name="Zhao X."/>
            <person name="Zhong W.Y."/>
            <person name="Chen H."/>
            <person name="Yin W.L."/>
            <person name="Huang T."/>
            <person name="Niu S.C."/>
            <person name="Liu Z.J."/>
        </authorList>
    </citation>
    <scope>NUCLEOTIDE SEQUENCE [LARGE SCALE GENOMIC DNA]</scope>
    <source>
        <strain evidence="7">Lindl</strain>
    </source>
</reference>
<dbReference type="InterPro" id="IPR003656">
    <property type="entry name" value="Znf_BED"/>
</dbReference>
<dbReference type="PROSITE" id="PS50808">
    <property type="entry name" value="ZF_BED"/>
    <property type="match status" value="1"/>
</dbReference>
<dbReference type="AlphaFoldDB" id="A0AAV7H5J8"/>
<proteinExistence type="predicted"/>
<dbReference type="InterPro" id="IPR036047">
    <property type="entry name" value="F-box-like_dom_sf"/>
</dbReference>
<evidence type="ECO:0000313" key="7">
    <source>
        <dbReference type="EMBL" id="KAH0464371.1"/>
    </source>
</evidence>
<dbReference type="GO" id="GO:0003677">
    <property type="term" value="F:DNA binding"/>
    <property type="evidence" value="ECO:0007669"/>
    <property type="project" value="InterPro"/>
</dbReference>
<dbReference type="Pfam" id="PF04937">
    <property type="entry name" value="DUF659"/>
    <property type="match status" value="1"/>
</dbReference>